<evidence type="ECO:0008006" key="3">
    <source>
        <dbReference type="Google" id="ProtNLM"/>
    </source>
</evidence>
<gene>
    <name evidence="1" type="ORF">C7U56_09435</name>
</gene>
<dbReference type="AlphaFoldDB" id="A0A2T3FND7"/>
<dbReference type="InterPro" id="IPR045591">
    <property type="entry name" value="DUF6462"/>
</dbReference>
<organism evidence="1 2">
    <name type="scientific">Clostridium fessum</name>
    <dbReference type="NCBI Taxonomy" id="2126740"/>
    <lineage>
        <taxon>Bacteria</taxon>
        <taxon>Bacillati</taxon>
        <taxon>Bacillota</taxon>
        <taxon>Clostridia</taxon>
        <taxon>Eubacteriales</taxon>
        <taxon>Clostridiaceae</taxon>
        <taxon>Clostridium</taxon>
    </lineage>
</organism>
<keyword evidence="2" id="KW-1185">Reference proteome</keyword>
<sequence>MQAKVNTKNFIRYDEGAERYSMSKHSFMKLAQDARAVYKINRITLVNVKIFEEYLESFRA</sequence>
<dbReference type="EMBL" id="PYLO01000003">
    <property type="protein sequence ID" value="PST36780.1"/>
    <property type="molecule type" value="Genomic_DNA"/>
</dbReference>
<proteinExistence type="predicted"/>
<protein>
    <recommendedName>
        <fullName evidence="3">Transcriptional regulator</fullName>
    </recommendedName>
</protein>
<evidence type="ECO:0000313" key="2">
    <source>
        <dbReference type="Proteomes" id="UP000241048"/>
    </source>
</evidence>
<comment type="caution">
    <text evidence="1">The sequence shown here is derived from an EMBL/GenBank/DDBJ whole genome shotgun (WGS) entry which is preliminary data.</text>
</comment>
<dbReference type="RefSeq" id="WP_002596377.1">
    <property type="nucleotide sequence ID" value="NZ_JAQCTY010000001.1"/>
</dbReference>
<accession>A0A2T3FND7</accession>
<dbReference type="Pfam" id="PF20063">
    <property type="entry name" value="DUF6462"/>
    <property type="match status" value="1"/>
</dbReference>
<dbReference type="GeneID" id="69513709"/>
<dbReference type="Proteomes" id="UP000241048">
    <property type="component" value="Unassembled WGS sequence"/>
</dbReference>
<name>A0A2T3FND7_9CLOT</name>
<evidence type="ECO:0000313" key="1">
    <source>
        <dbReference type="EMBL" id="PST36780.1"/>
    </source>
</evidence>
<reference evidence="1 2" key="1">
    <citation type="submission" date="2018-03" db="EMBL/GenBank/DDBJ databases">
        <title>Lachnoclostridium SNUG30386 gen.nov., sp.nov., isolated from human faeces.</title>
        <authorList>
            <person name="Seo B."/>
            <person name="Jeon K."/>
            <person name="Ko G."/>
        </authorList>
    </citation>
    <scope>NUCLEOTIDE SEQUENCE [LARGE SCALE GENOMIC DNA]</scope>
    <source>
        <strain evidence="1 2">SNUG30386</strain>
    </source>
</reference>